<evidence type="ECO:0000313" key="11">
    <source>
        <dbReference type="Proteomes" id="UP000215332"/>
    </source>
</evidence>
<evidence type="ECO:0000256" key="5">
    <source>
        <dbReference type="ARBA" id="ARBA00022989"/>
    </source>
</evidence>
<feature type="transmembrane region" description="Helical" evidence="7">
    <location>
        <begin position="296"/>
        <end position="318"/>
    </location>
</feature>
<dbReference type="Proteomes" id="UP000215332">
    <property type="component" value="Chromosome 1"/>
</dbReference>
<accession>A0A239WGS9</accession>
<dbReference type="PANTHER" id="PTHR30151">
    <property type="entry name" value="ALKANE SULFONATE ABC TRANSPORTER-RELATED, MEMBRANE SUBUNIT"/>
    <property type="match status" value="1"/>
</dbReference>
<dbReference type="GO" id="GO:0005886">
    <property type="term" value="C:plasma membrane"/>
    <property type="evidence" value="ECO:0007669"/>
    <property type="project" value="UniProtKB-SubCell"/>
</dbReference>
<evidence type="ECO:0000256" key="4">
    <source>
        <dbReference type="ARBA" id="ARBA00022692"/>
    </source>
</evidence>
<dbReference type="Pfam" id="PF00528">
    <property type="entry name" value="BPD_transp_1"/>
    <property type="match status" value="1"/>
</dbReference>
<dbReference type="SUPFAM" id="SSF161098">
    <property type="entry name" value="MetI-like"/>
    <property type="match status" value="1"/>
</dbReference>
<feature type="transmembrane region" description="Helical" evidence="7">
    <location>
        <begin position="130"/>
        <end position="150"/>
    </location>
</feature>
<dbReference type="RefSeq" id="WP_231933681.1">
    <property type="nucleotide sequence ID" value="NZ_LT906441.1"/>
</dbReference>
<proteinExistence type="inferred from homology"/>
<feature type="transmembrane region" description="Helical" evidence="7">
    <location>
        <begin position="182"/>
        <end position="203"/>
    </location>
</feature>
<evidence type="ECO:0000313" key="10">
    <source>
        <dbReference type="EMBL" id="SNV33632.1"/>
    </source>
</evidence>
<comment type="subcellular location">
    <subcellularLocation>
        <location evidence="1 7">Cell membrane</location>
        <topology evidence="1 7">Multi-pass membrane protein</topology>
    </subcellularLocation>
</comment>
<feature type="transmembrane region" description="Helical" evidence="7">
    <location>
        <begin position="215"/>
        <end position="235"/>
    </location>
</feature>
<dbReference type="eggNOG" id="COG0600">
    <property type="taxonomic scope" value="Bacteria"/>
</dbReference>
<protein>
    <submittedName>
        <fullName evidence="10">Bicarbonate transport system permease protein CmpB</fullName>
    </submittedName>
</protein>
<comment type="similarity">
    <text evidence="7">Belongs to the binding-protein-dependent transport system permease family.</text>
</comment>
<reference evidence="10 11" key="1">
    <citation type="submission" date="2017-06" db="EMBL/GenBank/DDBJ databases">
        <authorList>
            <consortium name="Pathogen Informatics"/>
        </authorList>
    </citation>
    <scope>NUCLEOTIDE SEQUENCE [LARGE SCALE GENOMIC DNA]</scope>
    <source>
        <strain evidence="10 11">NCTC11865</strain>
    </source>
</reference>
<feature type="compositionally biased region" description="Polar residues" evidence="8">
    <location>
        <begin position="1"/>
        <end position="21"/>
    </location>
</feature>
<sequence length="374" mass="40632">MTAQTESAATPSLTTDLSSATGRADPTRLASRDHEIVHSTRVIDELTRRHRARKASHVAVGVNVALWVATTLVILLTPDTTEFIVHGQVPLAVITGAVAVIFGVLWALAAGATHGARLSVSRFLGRWTPWWIAVGVVTVALDVLTAKFAVLRPPYVPPPGQLLTEAWSDRVLLGQAIGNSTLLLFLGLLIGGVLGLLTGLWMGWSRKAGYWLNPIVKYIGPVPTLAWIPIVFLMFPNTFWAAVFLISITVWFPVTVLTNAGIRSVPKSYFDVCQTLGASPKFLVLKVSLPAALPNIFDGIFMALPTAFVTLTIAETLGVNSGLGWYINWKKGWSAYPAMYSAIAIMVILCGTLLTVELAIRNRVLAWQKDLTRW</sequence>
<keyword evidence="4 7" id="KW-0812">Transmembrane</keyword>
<keyword evidence="3" id="KW-1003">Cell membrane</keyword>
<keyword evidence="6 7" id="KW-0472">Membrane</keyword>
<dbReference type="InterPro" id="IPR000515">
    <property type="entry name" value="MetI-like"/>
</dbReference>
<dbReference type="PROSITE" id="PS50928">
    <property type="entry name" value="ABC_TM1"/>
    <property type="match status" value="1"/>
</dbReference>
<evidence type="ECO:0000256" key="2">
    <source>
        <dbReference type="ARBA" id="ARBA00022448"/>
    </source>
</evidence>
<evidence type="ECO:0000256" key="6">
    <source>
        <dbReference type="ARBA" id="ARBA00023136"/>
    </source>
</evidence>
<dbReference type="EMBL" id="LT906441">
    <property type="protein sequence ID" value="SNV33632.1"/>
    <property type="molecule type" value="Genomic_DNA"/>
</dbReference>
<dbReference type="Gene3D" id="1.10.3720.10">
    <property type="entry name" value="MetI-like"/>
    <property type="match status" value="1"/>
</dbReference>
<evidence type="ECO:0000259" key="9">
    <source>
        <dbReference type="PROSITE" id="PS50928"/>
    </source>
</evidence>
<dbReference type="CDD" id="cd06261">
    <property type="entry name" value="TM_PBP2"/>
    <property type="match status" value="1"/>
</dbReference>
<keyword evidence="2 7" id="KW-0813">Transport</keyword>
<feature type="region of interest" description="Disordered" evidence="8">
    <location>
        <begin position="1"/>
        <end position="28"/>
    </location>
</feature>
<dbReference type="AlphaFoldDB" id="A0A239WGS9"/>
<evidence type="ECO:0000256" key="1">
    <source>
        <dbReference type="ARBA" id="ARBA00004651"/>
    </source>
</evidence>
<feature type="domain" description="ABC transmembrane type-1" evidence="9">
    <location>
        <begin position="177"/>
        <end position="358"/>
    </location>
</feature>
<evidence type="ECO:0000256" key="3">
    <source>
        <dbReference type="ARBA" id="ARBA00022475"/>
    </source>
</evidence>
<dbReference type="KEGG" id="cgrn:4412665_00985"/>
<feature type="transmembrane region" description="Helical" evidence="7">
    <location>
        <begin position="58"/>
        <end position="77"/>
    </location>
</feature>
<feature type="transmembrane region" description="Helical" evidence="7">
    <location>
        <begin position="338"/>
        <end position="360"/>
    </location>
</feature>
<keyword evidence="5 7" id="KW-1133">Transmembrane helix</keyword>
<feature type="transmembrane region" description="Helical" evidence="7">
    <location>
        <begin position="89"/>
        <end position="109"/>
    </location>
</feature>
<dbReference type="InterPro" id="IPR035906">
    <property type="entry name" value="MetI-like_sf"/>
</dbReference>
<feature type="transmembrane region" description="Helical" evidence="7">
    <location>
        <begin position="241"/>
        <end position="262"/>
    </location>
</feature>
<evidence type="ECO:0000256" key="8">
    <source>
        <dbReference type="SAM" id="MobiDB-lite"/>
    </source>
</evidence>
<dbReference type="PANTHER" id="PTHR30151:SF0">
    <property type="entry name" value="ABC TRANSPORTER PERMEASE PROTEIN MJ0413-RELATED"/>
    <property type="match status" value="1"/>
</dbReference>
<name>A0A239WGS9_9ACTN</name>
<dbReference type="GO" id="GO:0055085">
    <property type="term" value="P:transmembrane transport"/>
    <property type="evidence" value="ECO:0007669"/>
    <property type="project" value="InterPro"/>
</dbReference>
<gene>
    <name evidence="10" type="primary">cmpB</name>
    <name evidence="10" type="ORF">SAMEA4412665_00985</name>
</gene>
<organism evidence="10 11">
    <name type="scientific">Cutibacterium granulosum</name>
    <dbReference type="NCBI Taxonomy" id="33011"/>
    <lineage>
        <taxon>Bacteria</taxon>
        <taxon>Bacillati</taxon>
        <taxon>Actinomycetota</taxon>
        <taxon>Actinomycetes</taxon>
        <taxon>Propionibacteriales</taxon>
        <taxon>Propionibacteriaceae</taxon>
        <taxon>Cutibacterium</taxon>
    </lineage>
</organism>
<evidence type="ECO:0000256" key="7">
    <source>
        <dbReference type="RuleBase" id="RU363032"/>
    </source>
</evidence>